<dbReference type="PANTHER" id="PTHR35794">
    <property type="entry name" value="CELL DIVISION PROTEIN DIVIVA"/>
    <property type="match status" value="1"/>
</dbReference>
<evidence type="ECO:0000256" key="5">
    <source>
        <dbReference type="ARBA" id="ARBA00023054"/>
    </source>
</evidence>
<evidence type="ECO:0000256" key="2">
    <source>
        <dbReference type="ARBA" id="ARBA00009008"/>
    </source>
</evidence>
<evidence type="ECO:0000256" key="7">
    <source>
        <dbReference type="SAM" id="Coils"/>
    </source>
</evidence>
<evidence type="ECO:0000256" key="8">
    <source>
        <dbReference type="SAM" id="MobiDB-lite"/>
    </source>
</evidence>
<comment type="caution">
    <text evidence="9">The sequence shown here is derived from an EMBL/GenBank/DDBJ whole genome shotgun (WGS) entry which is preliminary data.</text>
</comment>
<evidence type="ECO:0000256" key="4">
    <source>
        <dbReference type="ARBA" id="ARBA00022618"/>
    </source>
</evidence>
<evidence type="ECO:0000313" key="10">
    <source>
        <dbReference type="Proteomes" id="UP000754750"/>
    </source>
</evidence>
<evidence type="ECO:0000256" key="1">
    <source>
        <dbReference type="ARBA" id="ARBA00004496"/>
    </source>
</evidence>
<feature type="region of interest" description="Disordered" evidence="8">
    <location>
        <begin position="165"/>
        <end position="226"/>
    </location>
</feature>
<feature type="coiled-coil region" evidence="7">
    <location>
        <begin position="118"/>
        <end position="145"/>
    </location>
</feature>
<dbReference type="NCBIfam" id="TIGR03544">
    <property type="entry name" value="DivI1A_domain"/>
    <property type="match status" value="1"/>
</dbReference>
<dbReference type="InterPro" id="IPR007793">
    <property type="entry name" value="DivIVA_fam"/>
</dbReference>
<gene>
    <name evidence="9" type="ORF">E7512_09735</name>
</gene>
<dbReference type="Gene3D" id="6.10.250.660">
    <property type="match status" value="1"/>
</dbReference>
<keyword evidence="3" id="KW-0963">Cytoplasm</keyword>
<evidence type="ECO:0000256" key="6">
    <source>
        <dbReference type="ARBA" id="ARBA00023306"/>
    </source>
</evidence>
<comment type="subcellular location">
    <subcellularLocation>
        <location evidence="1">Cytoplasm</location>
    </subcellularLocation>
</comment>
<evidence type="ECO:0000256" key="3">
    <source>
        <dbReference type="ARBA" id="ARBA00022490"/>
    </source>
</evidence>
<comment type="similarity">
    <text evidence="2">Belongs to the DivIVA family.</text>
</comment>
<feature type="coiled-coil region" evidence="7">
    <location>
        <begin position="43"/>
        <end position="91"/>
    </location>
</feature>
<evidence type="ECO:0000313" key="9">
    <source>
        <dbReference type="EMBL" id="MBE6833845.1"/>
    </source>
</evidence>
<organism evidence="9 10">
    <name type="scientific">Faecalispora sporosphaeroides</name>
    <dbReference type="NCBI Taxonomy" id="1549"/>
    <lineage>
        <taxon>Bacteria</taxon>
        <taxon>Bacillati</taxon>
        <taxon>Bacillota</taxon>
        <taxon>Clostridia</taxon>
        <taxon>Eubacteriales</taxon>
        <taxon>Oscillospiraceae</taxon>
        <taxon>Faecalispora</taxon>
    </lineage>
</organism>
<dbReference type="Pfam" id="PF05103">
    <property type="entry name" value="DivIVA"/>
    <property type="match status" value="1"/>
</dbReference>
<keyword evidence="4" id="KW-0132">Cell division</keyword>
<reference evidence="9" key="1">
    <citation type="submission" date="2019-04" db="EMBL/GenBank/DDBJ databases">
        <title>Evolution of Biomass-Degrading Anaerobic Consortia Revealed by Metagenomics.</title>
        <authorList>
            <person name="Peng X."/>
        </authorList>
    </citation>
    <scope>NUCLEOTIDE SEQUENCE</scope>
    <source>
        <strain evidence="9">SIG551</strain>
    </source>
</reference>
<sequence length="247" mass="28526">MLTLNDIINVSFRKSNFSGYRTEDVDVFIDQVKDSYDQLLKKTMEQTEAYETLANEKKELEKKLSVLAEKIEDYRQEESEIKNALVSAQKLGESSVREARHKAEIILKDANLKAERILSTAKADVVEQQRELDELKKKVIDFRTKLLAIYKEHLTLIDAIPSRKEEFEQEGGHAAAEPEKEQEEPERQSHYMPEEPPVPAEPEPEYTPELEKDDFSVDAAVFDSQSPSRDLRYDVLKFDELDESGEE</sequence>
<dbReference type="Proteomes" id="UP000754750">
    <property type="component" value="Unassembled WGS sequence"/>
</dbReference>
<dbReference type="GO" id="GO:0005737">
    <property type="term" value="C:cytoplasm"/>
    <property type="evidence" value="ECO:0007669"/>
    <property type="project" value="UniProtKB-SubCell"/>
</dbReference>
<dbReference type="PANTHER" id="PTHR35794:SF2">
    <property type="entry name" value="CELL DIVISION PROTEIN DIVIVA"/>
    <property type="match status" value="1"/>
</dbReference>
<dbReference type="AlphaFoldDB" id="A0A928KXG2"/>
<protein>
    <submittedName>
        <fullName evidence="9">DivIVA domain-containing protein</fullName>
    </submittedName>
</protein>
<dbReference type="GO" id="GO:0051301">
    <property type="term" value="P:cell division"/>
    <property type="evidence" value="ECO:0007669"/>
    <property type="project" value="UniProtKB-KW"/>
</dbReference>
<dbReference type="InterPro" id="IPR019933">
    <property type="entry name" value="DivIVA_domain"/>
</dbReference>
<name>A0A928KXG2_9FIRM</name>
<keyword evidence="5 7" id="KW-0175">Coiled coil</keyword>
<keyword evidence="6" id="KW-0131">Cell cycle</keyword>
<proteinExistence type="inferred from homology"/>
<accession>A0A928KXG2</accession>
<dbReference type="RefSeq" id="WP_020073494.1">
    <property type="nucleotide sequence ID" value="NZ_JBKWRC010000007.1"/>
</dbReference>
<dbReference type="EMBL" id="SVNY01000004">
    <property type="protein sequence ID" value="MBE6833845.1"/>
    <property type="molecule type" value="Genomic_DNA"/>
</dbReference>